<evidence type="ECO:0000313" key="1">
    <source>
        <dbReference type="EMBL" id="KRM05498.1"/>
    </source>
</evidence>
<accession>A0A0R1VIX8</accession>
<evidence type="ECO:0000313" key="2">
    <source>
        <dbReference type="Proteomes" id="UP000051966"/>
    </source>
</evidence>
<comment type="caution">
    <text evidence="1">The sequence shown here is derived from an EMBL/GenBank/DDBJ whole genome shotgun (WGS) entry which is preliminary data.</text>
</comment>
<reference evidence="1 2" key="1">
    <citation type="journal article" date="2015" name="Genome Announc.">
        <title>Expanding the biotechnology potential of lactobacilli through comparative genomics of 213 strains and associated genera.</title>
        <authorList>
            <person name="Sun Z."/>
            <person name="Harris H.M."/>
            <person name="McCann A."/>
            <person name="Guo C."/>
            <person name="Argimon S."/>
            <person name="Zhang W."/>
            <person name="Yang X."/>
            <person name="Jeffery I.B."/>
            <person name="Cooney J.C."/>
            <person name="Kagawa T.F."/>
            <person name="Liu W."/>
            <person name="Song Y."/>
            <person name="Salvetti E."/>
            <person name="Wrobel A."/>
            <person name="Rasinkangas P."/>
            <person name="Parkhill J."/>
            <person name="Rea M.C."/>
            <person name="O'Sullivan O."/>
            <person name="Ritari J."/>
            <person name="Douillard F.P."/>
            <person name="Paul Ross R."/>
            <person name="Yang R."/>
            <person name="Briner A.E."/>
            <person name="Felis G.E."/>
            <person name="de Vos W.M."/>
            <person name="Barrangou R."/>
            <person name="Klaenhammer T.R."/>
            <person name="Caufield P.W."/>
            <person name="Cui Y."/>
            <person name="Zhang H."/>
            <person name="O'Toole P.W."/>
        </authorList>
    </citation>
    <scope>NUCLEOTIDE SEQUENCE [LARGE SCALE GENOMIC DNA]</scope>
    <source>
        <strain evidence="1 2">DSM 18382</strain>
    </source>
</reference>
<dbReference type="EMBL" id="AZFY01000108">
    <property type="protein sequence ID" value="KRM05498.1"/>
    <property type="molecule type" value="Genomic_DNA"/>
</dbReference>
<proteinExistence type="predicted"/>
<dbReference type="AlphaFoldDB" id="A0A0R1VIX8"/>
<sequence length="107" mass="12518">MLFLMAYLFLEGITFDWHAQTVAQTQLNILKNQPNKLKRICDKQTYNQIRKARQIKLSFTTDNQGGSGIAYYPAKINHSKYYGITLKINSEIPTKFTLVRIRYFGKH</sequence>
<keyword evidence="2" id="KW-1185">Reference proteome</keyword>
<organism evidence="1 2">
    <name type="scientific">Lentilactobacillus farraginis DSM 18382 = JCM 14108</name>
    <dbReference type="NCBI Taxonomy" id="1423743"/>
    <lineage>
        <taxon>Bacteria</taxon>
        <taxon>Bacillati</taxon>
        <taxon>Bacillota</taxon>
        <taxon>Bacilli</taxon>
        <taxon>Lactobacillales</taxon>
        <taxon>Lactobacillaceae</taxon>
        <taxon>Lentilactobacillus</taxon>
    </lineage>
</organism>
<name>A0A0R1VIX8_9LACO</name>
<protein>
    <submittedName>
        <fullName evidence="1">Uncharacterized protein</fullName>
    </submittedName>
</protein>
<dbReference type="Proteomes" id="UP000051966">
    <property type="component" value="Unassembled WGS sequence"/>
</dbReference>
<dbReference type="PATRIC" id="fig|1423743.5.peg.744"/>
<gene>
    <name evidence="1" type="ORF">FD41_GL000730</name>
</gene>